<evidence type="ECO:0000256" key="2">
    <source>
        <dbReference type="ARBA" id="ARBA00023002"/>
    </source>
</evidence>
<reference evidence="4 5" key="1">
    <citation type="submission" date="2014-04" db="EMBL/GenBank/DDBJ databases">
        <authorList>
            <consortium name="DOE Joint Genome Institute"/>
            <person name="Kuo A."/>
            <person name="Girlanda M."/>
            <person name="Perotto S."/>
            <person name="Kohler A."/>
            <person name="Nagy L.G."/>
            <person name="Floudas D."/>
            <person name="Copeland A."/>
            <person name="Barry K.W."/>
            <person name="Cichocki N."/>
            <person name="Veneault-Fourrey C."/>
            <person name="LaButti K."/>
            <person name="Lindquist E.A."/>
            <person name="Lipzen A."/>
            <person name="Lundell T."/>
            <person name="Morin E."/>
            <person name="Murat C."/>
            <person name="Sun H."/>
            <person name="Tunlid A."/>
            <person name="Henrissat B."/>
            <person name="Grigoriev I.V."/>
            <person name="Hibbett D.S."/>
            <person name="Martin F."/>
            <person name="Nordberg H.P."/>
            <person name="Cantor M.N."/>
            <person name="Hua S.X."/>
        </authorList>
    </citation>
    <scope>NUCLEOTIDE SEQUENCE [LARGE SCALE GENOMIC DNA]</scope>
    <source>
        <strain evidence="4 5">MUT 4182</strain>
    </source>
</reference>
<name>A0A0C3QFT2_9AGAM</name>
<evidence type="ECO:0000256" key="3">
    <source>
        <dbReference type="ARBA" id="ARBA00023004"/>
    </source>
</evidence>
<protein>
    <submittedName>
        <fullName evidence="4">Uncharacterized protein</fullName>
    </submittedName>
</protein>
<reference evidence="5" key="2">
    <citation type="submission" date="2015-01" db="EMBL/GenBank/DDBJ databases">
        <title>Evolutionary Origins and Diversification of the Mycorrhizal Mutualists.</title>
        <authorList>
            <consortium name="DOE Joint Genome Institute"/>
            <consortium name="Mycorrhizal Genomics Consortium"/>
            <person name="Kohler A."/>
            <person name="Kuo A."/>
            <person name="Nagy L.G."/>
            <person name="Floudas D."/>
            <person name="Copeland A."/>
            <person name="Barry K.W."/>
            <person name="Cichocki N."/>
            <person name="Veneault-Fourrey C."/>
            <person name="LaButti K."/>
            <person name="Lindquist E.A."/>
            <person name="Lipzen A."/>
            <person name="Lundell T."/>
            <person name="Morin E."/>
            <person name="Murat C."/>
            <person name="Riley R."/>
            <person name="Ohm R."/>
            <person name="Sun H."/>
            <person name="Tunlid A."/>
            <person name="Henrissat B."/>
            <person name="Grigoriev I.V."/>
            <person name="Hibbett D.S."/>
            <person name="Martin F."/>
        </authorList>
    </citation>
    <scope>NUCLEOTIDE SEQUENCE [LARGE SCALE GENOMIC DNA]</scope>
    <source>
        <strain evidence="5">MUT 4182</strain>
    </source>
</reference>
<gene>
    <name evidence="4" type="ORF">M407DRAFT_77255</name>
</gene>
<proteinExistence type="predicted"/>
<evidence type="ECO:0000256" key="1">
    <source>
        <dbReference type="ARBA" id="ARBA00001954"/>
    </source>
</evidence>
<comment type="cofactor">
    <cofactor evidence="1">
        <name>Fe(2+)</name>
        <dbReference type="ChEBI" id="CHEBI:29033"/>
    </cofactor>
</comment>
<dbReference type="GO" id="GO:0016491">
    <property type="term" value="F:oxidoreductase activity"/>
    <property type="evidence" value="ECO:0007669"/>
    <property type="project" value="UniProtKB-KW"/>
</dbReference>
<dbReference type="EMBL" id="KN823066">
    <property type="protein sequence ID" value="KIO24209.1"/>
    <property type="molecule type" value="Genomic_DNA"/>
</dbReference>
<dbReference type="HOGENOM" id="CLU_2499520_0_0_1"/>
<keyword evidence="5" id="KW-1185">Reference proteome</keyword>
<keyword evidence="2" id="KW-0560">Oxidoreductase</keyword>
<dbReference type="PANTHER" id="PTHR43779">
    <property type="entry name" value="DIOXYGENASE RV0097-RELATED"/>
    <property type="match status" value="1"/>
</dbReference>
<keyword evidence="3" id="KW-0408">Iron</keyword>
<evidence type="ECO:0000313" key="4">
    <source>
        <dbReference type="EMBL" id="KIO24209.1"/>
    </source>
</evidence>
<dbReference type="InterPro" id="IPR051178">
    <property type="entry name" value="TfdA_dioxygenase"/>
</dbReference>
<dbReference type="AlphaFoldDB" id="A0A0C3QFT2"/>
<evidence type="ECO:0000313" key="5">
    <source>
        <dbReference type="Proteomes" id="UP000054248"/>
    </source>
</evidence>
<organism evidence="4 5">
    <name type="scientific">Tulasnella calospora MUT 4182</name>
    <dbReference type="NCBI Taxonomy" id="1051891"/>
    <lineage>
        <taxon>Eukaryota</taxon>
        <taxon>Fungi</taxon>
        <taxon>Dikarya</taxon>
        <taxon>Basidiomycota</taxon>
        <taxon>Agaricomycotina</taxon>
        <taxon>Agaricomycetes</taxon>
        <taxon>Cantharellales</taxon>
        <taxon>Tulasnellaceae</taxon>
        <taxon>Tulasnella</taxon>
    </lineage>
</organism>
<dbReference type="SUPFAM" id="SSF51197">
    <property type="entry name" value="Clavaminate synthase-like"/>
    <property type="match status" value="1"/>
</dbReference>
<sequence>MAIELAPLPLPPSADASKFANFGREVKNIHPGNFTPEEFKEIEEALYKYDALLFRNVDFTPEQQYALTKVRRMTAELLTVPTHPKM</sequence>
<dbReference type="Proteomes" id="UP000054248">
    <property type="component" value="Unassembled WGS sequence"/>
</dbReference>
<dbReference type="STRING" id="1051891.A0A0C3QFT2"/>
<accession>A0A0C3QFT2</accession>
<dbReference type="InterPro" id="IPR042098">
    <property type="entry name" value="TauD-like_sf"/>
</dbReference>
<dbReference type="PANTHER" id="PTHR43779:SF2">
    <property type="entry name" value="ALPHA-KETOGLUTARATE-DEPENDENT XANTHINE DIOXYGENASE XAN1"/>
    <property type="match status" value="1"/>
</dbReference>
<dbReference type="Gene3D" id="3.60.130.10">
    <property type="entry name" value="Clavaminate synthase-like"/>
    <property type="match status" value="1"/>
</dbReference>
<dbReference type="OrthoDB" id="93019at2759"/>